<dbReference type="PANTHER" id="PTHR34822:SF1">
    <property type="entry name" value="GRPB FAMILY PROTEIN"/>
    <property type="match status" value="1"/>
</dbReference>
<protein>
    <submittedName>
        <fullName evidence="2">Multifunctional nucleotidyltransferase/glutamate rich protein GrpB/ribosomal protein alanine acetyltransferase</fullName>
    </submittedName>
</protein>
<keyword evidence="2" id="KW-0687">Ribonucleoprotein</keyword>
<dbReference type="Proteomes" id="UP000054703">
    <property type="component" value="Unassembled WGS sequence"/>
</dbReference>
<feature type="domain" description="N-acetyltransferase" evidence="1">
    <location>
        <begin position="193"/>
        <end position="320"/>
    </location>
</feature>
<keyword evidence="2" id="KW-0808">Transferase</keyword>
<dbReference type="InterPro" id="IPR007344">
    <property type="entry name" value="GrpB/CoaE"/>
</dbReference>
<dbReference type="OrthoDB" id="9799092at2"/>
<dbReference type="GO" id="GO:0016747">
    <property type="term" value="F:acyltransferase activity, transferring groups other than amino-acyl groups"/>
    <property type="evidence" value="ECO:0007669"/>
    <property type="project" value="InterPro"/>
</dbReference>
<dbReference type="GO" id="GO:0005840">
    <property type="term" value="C:ribosome"/>
    <property type="evidence" value="ECO:0007669"/>
    <property type="project" value="UniProtKB-KW"/>
</dbReference>
<evidence type="ECO:0000259" key="1">
    <source>
        <dbReference type="Pfam" id="PF13302"/>
    </source>
</evidence>
<evidence type="ECO:0000313" key="2">
    <source>
        <dbReference type="EMBL" id="KTD69853.1"/>
    </source>
</evidence>
<gene>
    <name evidence="2" type="ORF">Lsan_0131</name>
</gene>
<dbReference type="InterPro" id="IPR000182">
    <property type="entry name" value="GNAT_dom"/>
</dbReference>
<accession>A0A0W0ZKY7</accession>
<dbReference type="PANTHER" id="PTHR34822">
    <property type="entry name" value="GRPB DOMAIN PROTEIN (AFU_ORTHOLOGUE AFUA_1G01530)"/>
    <property type="match status" value="1"/>
</dbReference>
<dbReference type="InterPro" id="IPR016181">
    <property type="entry name" value="Acyl_CoA_acyltransferase"/>
</dbReference>
<dbReference type="Gene3D" id="3.40.630.30">
    <property type="match status" value="1"/>
</dbReference>
<dbReference type="EMBL" id="LNYU01000004">
    <property type="protein sequence ID" value="KTD69853.1"/>
    <property type="molecule type" value="Genomic_DNA"/>
</dbReference>
<comment type="caution">
    <text evidence="2">The sequence shown here is derived from an EMBL/GenBank/DDBJ whole genome shotgun (WGS) entry which is preliminary data.</text>
</comment>
<dbReference type="STRING" id="45074.Lsan_0131"/>
<dbReference type="Gene3D" id="3.30.460.10">
    <property type="entry name" value="Beta Polymerase, domain 2"/>
    <property type="match status" value="1"/>
</dbReference>
<evidence type="ECO:0000313" key="3">
    <source>
        <dbReference type="Proteomes" id="UP000054703"/>
    </source>
</evidence>
<dbReference type="PATRIC" id="fig|45074.5.peg.143"/>
<keyword evidence="3" id="KW-1185">Reference proteome</keyword>
<keyword evidence="2" id="KW-0689">Ribosomal protein</keyword>
<dbReference type="RefSeq" id="WP_058512618.1">
    <property type="nucleotide sequence ID" value="NZ_CAAAIH010000017.1"/>
</dbReference>
<dbReference type="Pfam" id="PF13302">
    <property type="entry name" value="Acetyltransf_3"/>
    <property type="match status" value="1"/>
</dbReference>
<reference evidence="2 3" key="1">
    <citation type="submission" date="2015-11" db="EMBL/GenBank/DDBJ databases">
        <title>Genomic analysis of 38 Legionella species identifies large and diverse effector repertoires.</title>
        <authorList>
            <person name="Burstein D."/>
            <person name="Amaro F."/>
            <person name="Zusman T."/>
            <person name="Lifshitz Z."/>
            <person name="Cohen O."/>
            <person name="Gilbert J.A."/>
            <person name="Pupko T."/>
            <person name="Shuman H.A."/>
            <person name="Segal G."/>
        </authorList>
    </citation>
    <scope>NUCLEOTIDE SEQUENCE [LARGE SCALE GENOMIC DNA]</scope>
    <source>
        <strain evidence="2 3">SC-63-C7</strain>
    </source>
</reference>
<organism evidence="2 3">
    <name type="scientific">Legionella santicrucis</name>
    <dbReference type="NCBI Taxonomy" id="45074"/>
    <lineage>
        <taxon>Bacteria</taxon>
        <taxon>Pseudomonadati</taxon>
        <taxon>Pseudomonadota</taxon>
        <taxon>Gammaproteobacteria</taxon>
        <taxon>Legionellales</taxon>
        <taxon>Legionellaceae</taxon>
        <taxon>Legionella</taxon>
    </lineage>
</organism>
<dbReference type="SUPFAM" id="SSF81301">
    <property type="entry name" value="Nucleotidyltransferase"/>
    <property type="match status" value="1"/>
</dbReference>
<proteinExistence type="predicted"/>
<name>A0A0W0ZKY7_9GAMM</name>
<dbReference type="InterPro" id="IPR043519">
    <property type="entry name" value="NT_sf"/>
</dbReference>
<sequence length="346" mass="40584">MITLLPHNPAWKAAFGIEKQQLLQLDIKNIIQVEHIGSTAIPGICAKPVIDILIGVKCLREFTSEDIQKIESLGYRYNQVFETVFPHRRYFQKDNEYGERTHQIHLVNYPSSWYAKHLLFRDYLSFYPNIANEYEALKLNLSKIHDNTIDYANAKNEFCQLIDKKSFLHFEVNKPFIETSRLIAFIPQVACHEDYAIMLSNPEFIQCYGVSYNEDQALNRLESDITHYNQYGFAPWMWYDKETHNYVGRGGLKTFIFDGKEEVELTYQIAQSYWGKSLAFEMGQASLEYAEEHLDLASTICFTAYNNYPSLRVMEKLGFKFEFDFEHAGISHKFHRKPTIKKQKRS</sequence>
<dbReference type="Pfam" id="PF04229">
    <property type="entry name" value="GrpB"/>
    <property type="match status" value="1"/>
</dbReference>
<dbReference type="AlphaFoldDB" id="A0A0W0ZKY7"/>
<dbReference type="SUPFAM" id="SSF55729">
    <property type="entry name" value="Acyl-CoA N-acyltransferases (Nat)"/>
    <property type="match status" value="1"/>
</dbReference>